<evidence type="ECO:0000313" key="3">
    <source>
        <dbReference type="Proteomes" id="UP000659630"/>
    </source>
</evidence>
<evidence type="ECO:0000256" key="1">
    <source>
        <dbReference type="SAM" id="Phobius"/>
    </source>
</evidence>
<dbReference type="Proteomes" id="UP000659630">
    <property type="component" value="Unassembled WGS sequence"/>
</dbReference>
<dbReference type="PANTHER" id="PTHR34821">
    <property type="entry name" value="INNER MEMBRANE PROTEIN YDCZ"/>
    <property type="match status" value="1"/>
</dbReference>
<dbReference type="EMBL" id="JACONZ010000001">
    <property type="protein sequence ID" value="MBC5580546.1"/>
    <property type="molecule type" value="Genomic_DNA"/>
</dbReference>
<gene>
    <name evidence="2" type="ORF">H8S23_03405</name>
</gene>
<protein>
    <submittedName>
        <fullName evidence="2">DMT family transporter</fullName>
    </submittedName>
</protein>
<evidence type="ECO:0000313" key="2">
    <source>
        <dbReference type="EMBL" id="MBC5580546.1"/>
    </source>
</evidence>
<dbReference type="GO" id="GO:0005886">
    <property type="term" value="C:plasma membrane"/>
    <property type="evidence" value="ECO:0007669"/>
    <property type="project" value="TreeGrafter"/>
</dbReference>
<feature type="transmembrane region" description="Helical" evidence="1">
    <location>
        <begin position="94"/>
        <end position="112"/>
    </location>
</feature>
<feature type="transmembrane region" description="Helical" evidence="1">
    <location>
        <begin position="124"/>
        <end position="140"/>
    </location>
</feature>
<keyword evidence="1" id="KW-1133">Transmembrane helix</keyword>
<reference evidence="2" key="1">
    <citation type="submission" date="2020-08" db="EMBL/GenBank/DDBJ databases">
        <title>Genome public.</title>
        <authorList>
            <person name="Liu C."/>
            <person name="Sun Q."/>
        </authorList>
    </citation>
    <scope>NUCLEOTIDE SEQUENCE</scope>
    <source>
        <strain evidence="2">BX8</strain>
    </source>
</reference>
<dbReference type="Pfam" id="PF04657">
    <property type="entry name" value="DMT_YdcZ"/>
    <property type="match status" value="1"/>
</dbReference>
<feature type="transmembrane region" description="Helical" evidence="1">
    <location>
        <begin position="34"/>
        <end position="52"/>
    </location>
</feature>
<dbReference type="PANTHER" id="PTHR34821:SF2">
    <property type="entry name" value="INNER MEMBRANE PROTEIN YDCZ"/>
    <property type="match status" value="1"/>
</dbReference>
<keyword evidence="1" id="KW-0812">Transmembrane</keyword>
<organism evidence="2 3">
    <name type="scientific">Anaerofilum hominis</name>
    <dbReference type="NCBI Taxonomy" id="2763016"/>
    <lineage>
        <taxon>Bacteria</taxon>
        <taxon>Bacillati</taxon>
        <taxon>Bacillota</taxon>
        <taxon>Clostridia</taxon>
        <taxon>Eubacteriales</taxon>
        <taxon>Oscillospiraceae</taxon>
        <taxon>Anaerofilum</taxon>
    </lineage>
</organism>
<sequence length="141" mass="14922">MIYFLVFVGGLLLSSMQSLNGLLSGYLGLFGTSFAVHVIGGVLLAAFILLVLRQKIRLGPMPWYLYAAGVFGIALVTCNSACIAHLGAALTSCLSIAGQLIFSILLDHFGLLGMRRVRFDRRRLPALALIAAGLVIVTAAG</sequence>
<dbReference type="InterPro" id="IPR006750">
    <property type="entry name" value="YdcZ"/>
</dbReference>
<proteinExistence type="predicted"/>
<name>A0A923I579_9FIRM</name>
<accession>A0A923I579</accession>
<keyword evidence="3" id="KW-1185">Reference proteome</keyword>
<comment type="caution">
    <text evidence="2">The sequence shown here is derived from an EMBL/GenBank/DDBJ whole genome shotgun (WGS) entry which is preliminary data.</text>
</comment>
<dbReference type="RefSeq" id="WP_186886891.1">
    <property type="nucleotide sequence ID" value="NZ_JACONZ010000001.1"/>
</dbReference>
<dbReference type="AlphaFoldDB" id="A0A923I579"/>
<keyword evidence="1" id="KW-0472">Membrane</keyword>
<feature type="transmembrane region" description="Helical" evidence="1">
    <location>
        <begin position="64"/>
        <end position="88"/>
    </location>
</feature>